<dbReference type="EMBL" id="JSZA02000279">
    <property type="protein sequence ID" value="KHD05695.1"/>
    <property type="molecule type" value="Genomic_DNA"/>
</dbReference>
<dbReference type="InterPro" id="IPR002716">
    <property type="entry name" value="PIN_dom"/>
</dbReference>
<evidence type="ECO:0000259" key="1">
    <source>
        <dbReference type="Pfam" id="PF01850"/>
    </source>
</evidence>
<organism evidence="2 3">
    <name type="scientific">Candidatus Thiomargarita nelsonii</name>
    <dbReference type="NCBI Taxonomy" id="1003181"/>
    <lineage>
        <taxon>Bacteria</taxon>
        <taxon>Pseudomonadati</taxon>
        <taxon>Pseudomonadota</taxon>
        <taxon>Gammaproteobacteria</taxon>
        <taxon>Thiotrichales</taxon>
        <taxon>Thiotrichaceae</taxon>
        <taxon>Thiomargarita</taxon>
    </lineage>
</organism>
<gene>
    <name evidence="2" type="ORF">PN36_32280</name>
</gene>
<dbReference type="CDD" id="cd09872">
    <property type="entry name" value="PIN_Sll0205-like"/>
    <property type="match status" value="1"/>
</dbReference>
<name>A0A0A6P486_9GAMM</name>
<feature type="domain" description="PIN" evidence="1">
    <location>
        <begin position="2"/>
        <end position="114"/>
    </location>
</feature>
<dbReference type="PANTHER" id="PTHR36173:SF1">
    <property type="entry name" value="RIBONUCLEASE VAPC22"/>
    <property type="match status" value="1"/>
</dbReference>
<evidence type="ECO:0000313" key="2">
    <source>
        <dbReference type="EMBL" id="KHD05695.1"/>
    </source>
</evidence>
<dbReference type="SUPFAM" id="SSF88723">
    <property type="entry name" value="PIN domain-like"/>
    <property type="match status" value="1"/>
</dbReference>
<dbReference type="InterPro" id="IPR029060">
    <property type="entry name" value="PIN-like_dom_sf"/>
</dbReference>
<proteinExistence type="predicted"/>
<comment type="caution">
    <text evidence="2">The sequence shown here is derived from an EMBL/GenBank/DDBJ whole genome shotgun (WGS) entry which is preliminary data.</text>
</comment>
<accession>A0A0A6P486</accession>
<protein>
    <recommendedName>
        <fullName evidence="1">PIN domain-containing protein</fullName>
    </recommendedName>
</protein>
<dbReference type="Gene3D" id="3.40.50.1010">
    <property type="entry name" value="5'-nuclease"/>
    <property type="match status" value="1"/>
</dbReference>
<dbReference type="InterPro" id="IPR052919">
    <property type="entry name" value="TA_system_RNase"/>
</dbReference>
<reference evidence="2 3" key="1">
    <citation type="journal article" date="2016" name="Front. Microbiol.">
        <title>Single-Cell (Meta-)Genomics of a Dimorphic Candidatus Thiomargarita nelsonii Reveals Genomic Plasticity.</title>
        <authorList>
            <person name="Flood B.E."/>
            <person name="Fliss P."/>
            <person name="Jones D.S."/>
            <person name="Dick G.J."/>
            <person name="Jain S."/>
            <person name="Kaster A.K."/>
            <person name="Winkel M."/>
            <person name="Mussmann M."/>
            <person name="Bailey J."/>
        </authorList>
    </citation>
    <scope>NUCLEOTIDE SEQUENCE [LARGE SCALE GENOMIC DNA]</scope>
    <source>
        <strain evidence="2">Hydrate Ridge</strain>
    </source>
</reference>
<dbReference type="PANTHER" id="PTHR36173">
    <property type="entry name" value="RIBONUCLEASE VAPC16-RELATED"/>
    <property type="match status" value="1"/>
</dbReference>
<dbReference type="Proteomes" id="UP000030428">
    <property type="component" value="Unassembled WGS sequence"/>
</dbReference>
<dbReference type="Pfam" id="PF01850">
    <property type="entry name" value="PIN"/>
    <property type="match status" value="1"/>
</dbReference>
<dbReference type="AlphaFoldDB" id="A0A0A6P486"/>
<keyword evidence="3" id="KW-1185">Reference proteome</keyword>
<dbReference type="InterPro" id="IPR041705">
    <property type="entry name" value="PIN_Sll0205"/>
</dbReference>
<sequence>MIYLDTHATVWLYTDKLEKFPAKTLKLIENNPMRISPMVLLELGYLHEIGRLQDSGQTVISVLKETLDLRICDLEHLKVIDAALELTWTRDPFDRIIVAQAAVNQSTLVTKDTLIRSHYPQTFWD</sequence>
<evidence type="ECO:0000313" key="3">
    <source>
        <dbReference type="Proteomes" id="UP000030428"/>
    </source>
</evidence>